<evidence type="ECO:0000313" key="6">
    <source>
        <dbReference type="EMBL" id="KAK2026739.1"/>
    </source>
</evidence>
<evidence type="ECO:0000313" key="7">
    <source>
        <dbReference type="Proteomes" id="UP001232148"/>
    </source>
</evidence>
<reference evidence="6" key="1">
    <citation type="submission" date="2021-06" db="EMBL/GenBank/DDBJ databases">
        <title>Comparative genomics, transcriptomics and evolutionary studies reveal genomic signatures of adaptation to plant cell wall in hemibiotrophic fungi.</title>
        <authorList>
            <consortium name="DOE Joint Genome Institute"/>
            <person name="Baroncelli R."/>
            <person name="Diaz J.F."/>
            <person name="Benocci T."/>
            <person name="Peng M."/>
            <person name="Battaglia E."/>
            <person name="Haridas S."/>
            <person name="Andreopoulos W."/>
            <person name="Labutti K."/>
            <person name="Pangilinan J."/>
            <person name="Floch G.L."/>
            <person name="Makela M.R."/>
            <person name="Henrissat B."/>
            <person name="Grigoriev I.V."/>
            <person name="Crouch J.A."/>
            <person name="De Vries R.P."/>
            <person name="Sukno S.A."/>
            <person name="Thon M.R."/>
        </authorList>
    </citation>
    <scope>NUCLEOTIDE SEQUENCE</scope>
    <source>
        <strain evidence="6">MAFF235873</strain>
    </source>
</reference>
<keyword evidence="4" id="KW-0732">Signal</keyword>
<evidence type="ECO:0000256" key="3">
    <source>
        <dbReference type="SAM" id="MobiDB-lite"/>
    </source>
</evidence>
<dbReference type="GO" id="GO:0004190">
    <property type="term" value="F:aspartic-type endopeptidase activity"/>
    <property type="evidence" value="ECO:0007669"/>
    <property type="project" value="InterPro"/>
</dbReference>
<comment type="similarity">
    <text evidence="1">Belongs to the peptidase A1 family.</text>
</comment>
<evidence type="ECO:0000256" key="4">
    <source>
        <dbReference type="SAM" id="SignalP"/>
    </source>
</evidence>
<protein>
    <submittedName>
        <fullName evidence="6">Eukaryotic aspartyl protease</fullName>
    </submittedName>
</protein>
<dbReference type="InterPro" id="IPR001461">
    <property type="entry name" value="Aspartic_peptidase_A1"/>
</dbReference>
<organism evidence="6 7">
    <name type="scientific">Colletotrichum zoysiae</name>
    <dbReference type="NCBI Taxonomy" id="1216348"/>
    <lineage>
        <taxon>Eukaryota</taxon>
        <taxon>Fungi</taxon>
        <taxon>Dikarya</taxon>
        <taxon>Ascomycota</taxon>
        <taxon>Pezizomycotina</taxon>
        <taxon>Sordariomycetes</taxon>
        <taxon>Hypocreomycetidae</taxon>
        <taxon>Glomerellales</taxon>
        <taxon>Glomerellaceae</taxon>
        <taxon>Colletotrichum</taxon>
        <taxon>Colletotrichum graminicola species complex</taxon>
    </lineage>
</organism>
<name>A0AAD9HEQ0_9PEZI</name>
<keyword evidence="7" id="KW-1185">Reference proteome</keyword>
<dbReference type="PANTHER" id="PTHR47966">
    <property type="entry name" value="BETA-SITE APP-CLEAVING ENZYME, ISOFORM A-RELATED"/>
    <property type="match status" value="1"/>
</dbReference>
<comment type="caution">
    <text evidence="6">The sequence shown here is derived from an EMBL/GenBank/DDBJ whole genome shotgun (WGS) entry which is preliminary data.</text>
</comment>
<feature type="active site" evidence="2">
    <location>
        <position position="291"/>
    </location>
</feature>
<keyword evidence="6" id="KW-0378">Hydrolase</keyword>
<dbReference type="PROSITE" id="PS51767">
    <property type="entry name" value="PEPTIDASE_A1"/>
    <property type="match status" value="1"/>
</dbReference>
<feature type="active site" evidence="2">
    <location>
        <position position="80"/>
    </location>
</feature>
<dbReference type="Proteomes" id="UP001232148">
    <property type="component" value="Unassembled WGS sequence"/>
</dbReference>
<feature type="domain" description="Peptidase A1" evidence="5">
    <location>
        <begin position="62"/>
        <end position="404"/>
    </location>
</feature>
<dbReference type="EMBL" id="MU842908">
    <property type="protein sequence ID" value="KAK2026739.1"/>
    <property type="molecule type" value="Genomic_DNA"/>
</dbReference>
<evidence type="ECO:0000259" key="5">
    <source>
        <dbReference type="PROSITE" id="PS51767"/>
    </source>
</evidence>
<dbReference type="SUPFAM" id="SSF50630">
    <property type="entry name" value="Acid proteases"/>
    <property type="match status" value="1"/>
</dbReference>
<dbReference type="GO" id="GO:0006508">
    <property type="term" value="P:proteolysis"/>
    <property type="evidence" value="ECO:0007669"/>
    <property type="project" value="UniProtKB-KW"/>
</dbReference>
<evidence type="ECO:0000256" key="1">
    <source>
        <dbReference type="ARBA" id="ARBA00007447"/>
    </source>
</evidence>
<dbReference type="AlphaFoldDB" id="A0AAD9HEQ0"/>
<feature type="chain" id="PRO_5041973785" evidence="4">
    <location>
        <begin position="29"/>
        <end position="418"/>
    </location>
</feature>
<dbReference type="PRINTS" id="PR00792">
    <property type="entry name" value="PEPSIN"/>
</dbReference>
<keyword evidence="6" id="KW-0645">Protease</keyword>
<evidence type="ECO:0000256" key="2">
    <source>
        <dbReference type="PIRSR" id="PIRSR601461-1"/>
    </source>
</evidence>
<dbReference type="InterPro" id="IPR033121">
    <property type="entry name" value="PEPTIDASE_A1"/>
</dbReference>
<dbReference type="Pfam" id="PF00026">
    <property type="entry name" value="Asp"/>
    <property type="match status" value="1"/>
</dbReference>
<dbReference type="Gene3D" id="2.40.70.10">
    <property type="entry name" value="Acid Proteases"/>
    <property type="match status" value="2"/>
</dbReference>
<gene>
    <name evidence="6" type="ORF">LX32DRAFT_700918</name>
</gene>
<dbReference type="PANTHER" id="PTHR47966:SF65">
    <property type="entry name" value="ASPARTIC-TYPE ENDOPEPTIDASE"/>
    <property type="match status" value="1"/>
</dbReference>
<feature type="compositionally biased region" description="Polar residues" evidence="3">
    <location>
        <begin position="127"/>
        <end position="137"/>
    </location>
</feature>
<sequence>MCLFPAMLRFQPLLALLVGALLSPYCLSAPTGNGRGTTVKESAGVVQLPIMHYNSEDTGVIPLVEVGIGSPPQIVRMVLDTGSSDLIAAETGSNVCKNAEQQCTRGKTGLVLGSFDPKQSKGAEKVQNGQSLDTSFGTGEAYRGPMVKETLTLGGSQVPGAEIGLMESGRIPANTPSFSVFGVGPMGNEGTAKLYVNVPARMKEAGVISKNAFGIYLNDFRGSDGSITFGGMDTAKFEGKLQEIPLVRDENGNYGQFLVSFSSMSLSGQAGAGAPAQAVNFVPRPVPALLDTGNPALDLSPEVINRMARALRVGTRQDGDVTVLSPVPCSLGDSTSLVIGFNQDTVKMSVPLSLLMVPVQGKSGQCNTPQIIGSKEVPFTSLGAPFLQSVYAVYDIDRKTVSLARAKMNVTETNIVPL</sequence>
<feature type="signal peptide" evidence="4">
    <location>
        <begin position="1"/>
        <end position="28"/>
    </location>
</feature>
<dbReference type="InterPro" id="IPR021109">
    <property type="entry name" value="Peptidase_aspartic_dom_sf"/>
</dbReference>
<feature type="region of interest" description="Disordered" evidence="3">
    <location>
        <begin position="119"/>
        <end position="138"/>
    </location>
</feature>
<proteinExistence type="inferred from homology"/>
<accession>A0AAD9HEQ0</accession>